<accession>A0A2T3YZ33</accession>
<name>A0A2T3YZ33_TRIA4</name>
<keyword evidence="1" id="KW-0472">Membrane</keyword>
<organism evidence="2 3">
    <name type="scientific">Trichoderma asperellum (strain ATCC 204424 / CBS 433.97 / NBRC 101777)</name>
    <dbReference type="NCBI Taxonomy" id="1042311"/>
    <lineage>
        <taxon>Eukaryota</taxon>
        <taxon>Fungi</taxon>
        <taxon>Dikarya</taxon>
        <taxon>Ascomycota</taxon>
        <taxon>Pezizomycotina</taxon>
        <taxon>Sordariomycetes</taxon>
        <taxon>Hypocreomycetidae</taxon>
        <taxon>Hypocreales</taxon>
        <taxon>Hypocreaceae</taxon>
        <taxon>Trichoderma</taxon>
    </lineage>
</organism>
<keyword evidence="1" id="KW-1133">Transmembrane helix</keyword>
<evidence type="ECO:0000256" key="1">
    <source>
        <dbReference type="SAM" id="Phobius"/>
    </source>
</evidence>
<evidence type="ECO:0000313" key="2">
    <source>
        <dbReference type="EMBL" id="PTB37826.1"/>
    </source>
</evidence>
<dbReference type="AlphaFoldDB" id="A0A2T3YZ33"/>
<proteinExistence type="predicted"/>
<sequence length="82" mass="9708">MFYVYMERNPLSYSFTVHRYAHDFTKFDHSFNDSFILLSYCVSLFFFFFISIPRDCVLISYITLNANQAFPSHIASVPVGYH</sequence>
<gene>
    <name evidence="2" type="ORF">M441DRAFT_258731</name>
</gene>
<dbReference type="Proteomes" id="UP000240493">
    <property type="component" value="Unassembled WGS sequence"/>
</dbReference>
<protein>
    <submittedName>
        <fullName evidence="2">Uncharacterized protein</fullName>
    </submittedName>
</protein>
<feature type="transmembrane region" description="Helical" evidence="1">
    <location>
        <begin position="34"/>
        <end position="52"/>
    </location>
</feature>
<keyword evidence="1" id="KW-0812">Transmembrane</keyword>
<evidence type="ECO:0000313" key="3">
    <source>
        <dbReference type="Proteomes" id="UP000240493"/>
    </source>
</evidence>
<dbReference type="EMBL" id="KZ679267">
    <property type="protein sequence ID" value="PTB37826.1"/>
    <property type="molecule type" value="Genomic_DNA"/>
</dbReference>
<keyword evidence="3" id="KW-1185">Reference proteome</keyword>
<reference evidence="2 3" key="1">
    <citation type="submission" date="2016-07" db="EMBL/GenBank/DDBJ databases">
        <title>Multiple horizontal gene transfer events from other fungi enriched the ability of initially mycotrophic Trichoderma (Ascomycota) to feed on dead plant biomass.</title>
        <authorList>
            <consortium name="DOE Joint Genome Institute"/>
            <person name="Aerts A."/>
            <person name="Atanasova L."/>
            <person name="Chenthamara K."/>
            <person name="Zhang J."/>
            <person name="Grujic M."/>
            <person name="Henrissat B."/>
            <person name="Kuo A."/>
            <person name="Salamov A."/>
            <person name="Lipzen A."/>
            <person name="Labutti K."/>
            <person name="Barry K."/>
            <person name="Miao Y."/>
            <person name="Rahimi M.J."/>
            <person name="Shen Q."/>
            <person name="Grigoriev I.V."/>
            <person name="Kubicek C.P."/>
            <person name="Druzhinina I.S."/>
        </authorList>
    </citation>
    <scope>NUCLEOTIDE SEQUENCE [LARGE SCALE GENOMIC DNA]</scope>
    <source>
        <strain evidence="2 3">CBS 433.97</strain>
    </source>
</reference>